<protein>
    <submittedName>
        <fullName evidence="1">Uncharacterized protein</fullName>
    </submittedName>
</protein>
<dbReference type="AlphaFoldDB" id="A0AAW0KZZ1"/>
<accession>A0AAW0KZZ1</accession>
<dbReference type="Proteomes" id="UP000237347">
    <property type="component" value="Unassembled WGS sequence"/>
</dbReference>
<evidence type="ECO:0000313" key="2">
    <source>
        <dbReference type="Proteomes" id="UP000237347"/>
    </source>
</evidence>
<dbReference type="EMBL" id="PKMF04000195">
    <property type="protein sequence ID" value="KAK7843868.1"/>
    <property type="molecule type" value="Genomic_DNA"/>
</dbReference>
<sequence>MEQAVLDGLQNLLLTKEEEKCIQITNQGRAELLKDWLLSLFGKLLSSRLQNQQALKGTLRAAWKMGSDLRILEVWGLPFELLSEETGKDIGNSIGIFVETDKRSGHTNQAKFMLIRVELQLDKPLRRGRVH</sequence>
<keyword evidence="2" id="KW-1185">Reference proteome</keyword>
<reference evidence="1 2" key="1">
    <citation type="journal article" date="2018" name="Sci. Data">
        <title>The draft genome sequence of cork oak.</title>
        <authorList>
            <person name="Ramos A.M."/>
            <person name="Usie A."/>
            <person name="Barbosa P."/>
            <person name="Barros P.M."/>
            <person name="Capote T."/>
            <person name="Chaves I."/>
            <person name="Simoes F."/>
            <person name="Abreu I."/>
            <person name="Carrasquinho I."/>
            <person name="Faro C."/>
            <person name="Guimaraes J.B."/>
            <person name="Mendonca D."/>
            <person name="Nobrega F."/>
            <person name="Rodrigues L."/>
            <person name="Saibo N.J.M."/>
            <person name="Varela M.C."/>
            <person name="Egas C."/>
            <person name="Matos J."/>
            <person name="Miguel C.M."/>
            <person name="Oliveira M.M."/>
            <person name="Ricardo C.P."/>
            <person name="Goncalves S."/>
        </authorList>
    </citation>
    <scope>NUCLEOTIDE SEQUENCE [LARGE SCALE GENOMIC DNA]</scope>
    <source>
        <strain evidence="2">cv. HL8</strain>
    </source>
</reference>
<name>A0AAW0KZZ1_QUESU</name>
<organism evidence="1 2">
    <name type="scientific">Quercus suber</name>
    <name type="common">Cork oak</name>
    <dbReference type="NCBI Taxonomy" id="58331"/>
    <lineage>
        <taxon>Eukaryota</taxon>
        <taxon>Viridiplantae</taxon>
        <taxon>Streptophyta</taxon>
        <taxon>Embryophyta</taxon>
        <taxon>Tracheophyta</taxon>
        <taxon>Spermatophyta</taxon>
        <taxon>Magnoliopsida</taxon>
        <taxon>eudicotyledons</taxon>
        <taxon>Gunneridae</taxon>
        <taxon>Pentapetalae</taxon>
        <taxon>rosids</taxon>
        <taxon>fabids</taxon>
        <taxon>Fagales</taxon>
        <taxon>Fagaceae</taxon>
        <taxon>Quercus</taxon>
    </lineage>
</organism>
<proteinExistence type="predicted"/>
<evidence type="ECO:0000313" key="1">
    <source>
        <dbReference type="EMBL" id="KAK7843868.1"/>
    </source>
</evidence>
<comment type="caution">
    <text evidence="1">The sequence shown here is derived from an EMBL/GenBank/DDBJ whole genome shotgun (WGS) entry which is preliminary data.</text>
</comment>
<gene>
    <name evidence="1" type="ORF">CFP56_011847</name>
</gene>